<feature type="non-terminal residue" evidence="2">
    <location>
        <position position="51"/>
    </location>
</feature>
<evidence type="ECO:0000313" key="2">
    <source>
        <dbReference type="EMBL" id="KIK04454.1"/>
    </source>
</evidence>
<reference evidence="2 3" key="1">
    <citation type="submission" date="2014-04" db="EMBL/GenBank/DDBJ databases">
        <authorList>
            <consortium name="DOE Joint Genome Institute"/>
            <person name="Kuo A."/>
            <person name="Kohler A."/>
            <person name="Nagy L.G."/>
            <person name="Floudas D."/>
            <person name="Copeland A."/>
            <person name="Barry K.W."/>
            <person name="Cichocki N."/>
            <person name="Veneault-Fourrey C."/>
            <person name="LaButti K."/>
            <person name="Lindquist E.A."/>
            <person name="Lipzen A."/>
            <person name="Lundell T."/>
            <person name="Morin E."/>
            <person name="Murat C."/>
            <person name="Sun H."/>
            <person name="Tunlid A."/>
            <person name="Henrissat B."/>
            <person name="Grigoriev I.V."/>
            <person name="Hibbett D.S."/>
            <person name="Martin F."/>
            <person name="Nordberg H.P."/>
            <person name="Cantor M.N."/>
            <person name="Hua S.X."/>
        </authorList>
    </citation>
    <scope>NUCLEOTIDE SEQUENCE [LARGE SCALE GENOMIC DNA]</scope>
    <source>
        <strain evidence="2 3">LaAM-08-1</strain>
    </source>
</reference>
<proteinExistence type="predicted"/>
<protein>
    <submittedName>
        <fullName evidence="2">Uncharacterized protein</fullName>
    </submittedName>
</protein>
<organism evidence="2 3">
    <name type="scientific">Laccaria amethystina LaAM-08-1</name>
    <dbReference type="NCBI Taxonomy" id="1095629"/>
    <lineage>
        <taxon>Eukaryota</taxon>
        <taxon>Fungi</taxon>
        <taxon>Dikarya</taxon>
        <taxon>Basidiomycota</taxon>
        <taxon>Agaricomycotina</taxon>
        <taxon>Agaricomycetes</taxon>
        <taxon>Agaricomycetidae</taxon>
        <taxon>Agaricales</taxon>
        <taxon>Agaricineae</taxon>
        <taxon>Hydnangiaceae</taxon>
        <taxon>Laccaria</taxon>
    </lineage>
</organism>
<accession>A0A0C9XS10</accession>
<name>A0A0C9XS10_9AGAR</name>
<evidence type="ECO:0000256" key="1">
    <source>
        <dbReference type="SAM" id="MobiDB-lite"/>
    </source>
</evidence>
<dbReference type="EMBL" id="KN838569">
    <property type="protein sequence ID" value="KIK04454.1"/>
    <property type="molecule type" value="Genomic_DNA"/>
</dbReference>
<feature type="region of interest" description="Disordered" evidence="1">
    <location>
        <begin position="1"/>
        <end position="51"/>
    </location>
</feature>
<keyword evidence="3" id="KW-1185">Reference proteome</keyword>
<dbReference type="AlphaFoldDB" id="A0A0C9XS10"/>
<evidence type="ECO:0000313" key="3">
    <source>
        <dbReference type="Proteomes" id="UP000054477"/>
    </source>
</evidence>
<dbReference type="Proteomes" id="UP000054477">
    <property type="component" value="Unassembled WGS sequence"/>
</dbReference>
<sequence>MPYRRSSDNFAPRLGTPRGVMPLGQSLRDSESPSSFLEPLDVDSNDGTSDT</sequence>
<reference evidence="3" key="2">
    <citation type="submission" date="2015-01" db="EMBL/GenBank/DDBJ databases">
        <title>Evolutionary Origins and Diversification of the Mycorrhizal Mutualists.</title>
        <authorList>
            <consortium name="DOE Joint Genome Institute"/>
            <consortium name="Mycorrhizal Genomics Consortium"/>
            <person name="Kohler A."/>
            <person name="Kuo A."/>
            <person name="Nagy L.G."/>
            <person name="Floudas D."/>
            <person name="Copeland A."/>
            <person name="Barry K.W."/>
            <person name="Cichocki N."/>
            <person name="Veneault-Fourrey C."/>
            <person name="LaButti K."/>
            <person name="Lindquist E.A."/>
            <person name="Lipzen A."/>
            <person name="Lundell T."/>
            <person name="Morin E."/>
            <person name="Murat C."/>
            <person name="Riley R."/>
            <person name="Ohm R."/>
            <person name="Sun H."/>
            <person name="Tunlid A."/>
            <person name="Henrissat B."/>
            <person name="Grigoriev I.V."/>
            <person name="Hibbett D.S."/>
            <person name="Martin F."/>
        </authorList>
    </citation>
    <scope>NUCLEOTIDE SEQUENCE [LARGE SCALE GENOMIC DNA]</scope>
    <source>
        <strain evidence="3">LaAM-08-1</strain>
    </source>
</reference>
<dbReference type="HOGENOM" id="CLU_3111980_0_0_1"/>
<gene>
    <name evidence="2" type="ORF">K443DRAFT_675919</name>
</gene>